<accession>A0ABS7KV23</accession>
<dbReference type="Proteomes" id="UP001299068">
    <property type="component" value="Unassembled WGS sequence"/>
</dbReference>
<feature type="transmembrane region" description="Helical" evidence="1">
    <location>
        <begin position="155"/>
        <end position="173"/>
    </location>
</feature>
<dbReference type="EMBL" id="JAIKTU010000003">
    <property type="protein sequence ID" value="MBY0754512.1"/>
    <property type="molecule type" value="Genomic_DNA"/>
</dbReference>
<feature type="transmembrane region" description="Helical" evidence="1">
    <location>
        <begin position="204"/>
        <end position="226"/>
    </location>
</feature>
<dbReference type="PANTHER" id="PTHR41771">
    <property type="entry name" value="MEMBRANE PROTEIN-RELATED"/>
    <property type="match status" value="1"/>
</dbReference>
<protein>
    <submittedName>
        <fullName evidence="2">YibE/F family protein</fullName>
    </submittedName>
</protein>
<dbReference type="PANTHER" id="PTHR41771:SF1">
    <property type="entry name" value="MEMBRANE PROTEIN"/>
    <property type="match status" value="1"/>
</dbReference>
<dbReference type="InterPro" id="IPR012507">
    <property type="entry name" value="YibE_F"/>
</dbReference>
<evidence type="ECO:0000256" key="1">
    <source>
        <dbReference type="SAM" id="Phobius"/>
    </source>
</evidence>
<organism evidence="2 3">
    <name type="scientific">Clostridium sardiniense</name>
    <name type="common">Clostridium absonum</name>
    <dbReference type="NCBI Taxonomy" id="29369"/>
    <lineage>
        <taxon>Bacteria</taxon>
        <taxon>Bacillati</taxon>
        <taxon>Bacillota</taxon>
        <taxon>Clostridia</taxon>
        <taxon>Eubacteriales</taxon>
        <taxon>Clostridiaceae</taxon>
        <taxon>Clostridium</taxon>
    </lineage>
</organism>
<feature type="transmembrane region" description="Helical" evidence="1">
    <location>
        <begin position="349"/>
        <end position="375"/>
    </location>
</feature>
<reference evidence="2 3" key="1">
    <citation type="journal article" date="2021" name="Cell Host Microbe">
        <title>in vivo commensal control of Clostridioides difficile virulence.</title>
        <authorList>
            <person name="Girinathan B.P."/>
            <person name="Dibenedetto N."/>
            <person name="Worley J.N."/>
            <person name="Peltier J."/>
            <person name="Arrieta-Ortiz M.L."/>
            <person name="Rupa Christinal Immanuel S."/>
            <person name="Lavin R."/>
            <person name="Delaney M.L."/>
            <person name="Cummins C."/>
            <person name="Hoffmann M."/>
            <person name="Luo Y."/>
            <person name="Gonzalez-Escalona N."/>
            <person name="Allard M."/>
            <person name="Onderdonk A.B."/>
            <person name="Gerber G.K."/>
            <person name="Sonenshein A.L."/>
            <person name="Baliga N."/>
            <person name="Dupuy B."/>
            <person name="Bry L."/>
        </authorList>
    </citation>
    <scope>NUCLEOTIDE SEQUENCE [LARGE SCALE GENOMIC DNA]</scope>
    <source>
        <strain evidence="2 3">DSM 599</strain>
    </source>
</reference>
<feature type="transmembrane region" description="Helical" evidence="1">
    <location>
        <begin position="256"/>
        <end position="285"/>
    </location>
</feature>
<keyword evidence="1" id="KW-0472">Membrane</keyword>
<comment type="caution">
    <text evidence="2">The sequence shown here is derived from an EMBL/GenBank/DDBJ whole genome shotgun (WGS) entry which is preliminary data.</text>
</comment>
<keyword evidence="1" id="KW-0812">Transmembrane</keyword>
<feature type="transmembrane region" description="Helical" evidence="1">
    <location>
        <begin position="12"/>
        <end position="34"/>
    </location>
</feature>
<evidence type="ECO:0000313" key="3">
    <source>
        <dbReference type="Proteomes" id="UP001299068"/>
    </source>
</evidence>
<keyword evidence="3" id="KW-1185">Reference proteome</keyword>
<dbReference type="Pfam" id="PF07907">
    <property type="entry name" value="YibE_F"/>
    <property type="match status" value="1"/>
</dbReference>
<dbReference type="RefSeq" id="WP_221859218.1">
    <property type="nucleotide sequence ID" value="NZ_JAIKTU010000003.1"/>
</dbReference>
<feature type="transmembrane region" description="Helical" evidence="1">
    <location>
        <begin position="130"/>
        <end position="148"/>
    </location>
</feature>
<keyword evidence="1" id="KW-1133">Transmembrane helix</keyword>
<feature type="transmembrane region" description="Helical" evidence="1">
    <location>
        <begin position="306"/>
        <end position="329"/>
    </location>
</feature>
<proteinExistence type="predicted"/>
<gene>
    <name evidence="2" type="ORF">K5V21_03480</name>
</gene>
<evidence type="ECO:0000313" key="2">
    <source>
        <dbReference type="EMBL" id="MBY0754512.1"/>
    </source>
</evidence>
<feature type="transmembrane region" description="Helical" evidence="1">
    <location>
        <begin position="179"/>
        <end position="197"/>
    </location>
</feature>
<name>A0ABS7KV23_CLOSR</name>
<sequence>MYKLRKNLMPILGVIICSIALIIISKSIFTGGFLPDKYNKDMKYYKAVVTEIVSEDLQKDKYLEEVEVGFQTIRVQVKDSPLKGHEFEIKNPVSRLYNIKVNKGSKVIVGCYENDGETVINLFSHDRSNMIYLLVALFAIVVIIVGGIKGIKSLVALVFTLVCCVYLMLPLMLNGVNPILAGIIMAILSISVTLLLVSGINKKTLAAILGTTIGVVIAGITAYVFGNLTSLSGITMENAESLMYIAEDSGLKIKGLMFTGILVASLGAVMDVAISISSSIFEIYSVDNSIKFNQLFKRAMNIGKDIIGTMTNTLILAFAGGSLSVLILIYSSDMPYNKLINLDILGIEIIQGISGSIGIVLAVPITAIIASYLCIYKRKK</sequence>